<dbReference type="AlphaFoldDB" id="A0AA38IBB6"/>
<feature type="domain" description="C2H2-type" evidence="15">
    <location>
        <begin position="102"/>
        <end position="126"/>
    </location>
</feature>
<name>A0AA38IBB6_9CUCU</name>
<dbReference type="InterPro" id="IPR013087">
    <property type="entry name" value="Znf_C2H2_type"/>
</dbReference>
<dbReference type="Gene3D" id="3.30.160.60">
    <property type="entry name" value="Classic Zinc Finger"/>
    <property type="match status" value="2"/>
</dbReference>
<evidence type="ECO:0000313" key="17">
    <source>
        <dbReference type="EMBL" id="KAJ3651326.1"/>
    </source>
</evidence>
<protein>
    <recommendedName>
        <fullName evidence="4">Protein hunchback</fullName>
    </recommendedName>
</protein>
<proteinExistence type="inferred from homology"/>
<dbReference type="EMBL" id="JALNTZ010000005">
    <property type="protein sequence ID" value="KAJ3651326.1"/>
    <property type="molecule type" value="Genomic_DNA"/>
</dbReference>
<sequence>MEGYHHCKDCDFKTELTVVFEQHINQHHGPKRESSEEISSDDSSKENYGSVKFSFEPNLSLKSFQHTSVCTETKESSQSMSSLQESATCSSDFKQTEEVYRYYCPKCTYKCKVKRNLTRHIRVLHSHRWYACDKCPFKTKWQANLKVHINTIHIDEHEGKWYKCQKCEFRTRTKATLTNHINSLHEDVKWYKCKECSHKTKHKILLQRHVLVKHRYLNKRDI</sequence>
<dbReference type="EMBL" id="JALNTZ010000005">
    <property type="protein sequence ID" value="KAJ3650724.1"/>
    <property type="molecule type" value="Genomic_DNA"/>
</dbReference>
<comment type="function">
    <text evidence="1">Gap class segmentation protein that controls development of head structures.</text>
</comment>
<evidence type="ECO:0000256" key="6">
    <source>
        <dbReference type="ARBA" id="ARBA00022492"/>
    </source>
</evidence>
<dbReference type="SMART" id="SM00355">
    <property type="entry name" value="ZnF_C2H2"/>
    <property type="match status" value="5"/>
</dbReference>
<keyword evidence="9 13" id="KW-0863">Zinc-finger</keyword>
<keyword evidence="6" id="KW-0302">Gap protein</keyword>
<evidence type="ECO:0000256" key="10">
    <source>
        <dbReference type="ARBA" id="ARBA00022833"/>
    </source>
</evidence>
<dbReference type="InterPro" id="IPR036236">
    <property type="entry name" value="Znf_C2H2_sf"/>
</dbReference>
<comment type="similarity">
    <text evidence="3">Belongs to the hunchback C2H2-type zinc-finger protein family.</text>
</comment>
<organism evidence="17 18">
    <name type="scientific">Zophobas morio</name>
    <dbReference type="NCBI Taxonomy" id="2755281"/>
    <lineage>
        <taxon>Eukaryota</taxon>
        <taxon>Metazoa</taxon>
        <taxon>Ecdysozoa</taxon>
        <taxon>Arthropoda</taxon>
        <taxon>Hexapoda</taxon>
        <taxon>Insecta</taxon>
        <taxon>Pterygota</taxon>
        <taxon>Neoptera</taxon>
        <taxon>Endopterygota</taxon>
        <taxon>Coleoptera</taxon>
        <taxon>Polyphaga</taxon>
        <taxon>Cucujiformia</taxon>
        <taxon>Tenebrionidae</taxon>
        <taxon>Zophobas</taxon>
    </lineage>
</organism>
<evidence type="ECO:0000256" key="7">
    <source>
        <dbReference type="ARBA" id="ARBA00022723"/>
    </source>
</evidence>
<dbReference type="Pfam" id="PF00096">
    <property type="entry name" value="zf-C2H2"/>
    <property type="match status" value="2"/>
</dbReference>
<dbReference type="GO" id="GO:0035282">
    <property type="term" value="P:segmentation"/>
    <property type="evidence" value="ECO:0007669"/>
    <property type="project" value="UniProtKB-KW"/>
</dbReference>
<evidence type="ECO:0000313" key="18">
    <source>
        <dbReference type="Proteomes" id="UP001168821"/>
    </source>
</evidence>
<comment type="subcellular location">
    <subcellularLocation>
        <location evidence="2">Nucleus</location>
    </subcellularLocation>
</comment>
<evidence type="ECO:0000256" key="14">
    <source>
        <dbReference type="SAM" id="MobiDB-lite"/>
    </source>
</evidence>
<evidence type="ECO:0000256" key="12">
    <source>
        <dbReference type="ARBA" id="ARBA00023242"/>
    </source>
</evidence>
<accession>A0AA38IBB6</accession>
<gene>
    <name evidence="16" type="ORF">Zmor_016806</name>
    <name evidence="17" type="ORF">Zmor_017376</name>
</gene>
<dbReference type="PROSITE" id="PS00028">
    <property type="entry name" value="ZINC_FINGER_C2H2_1"/>
    <property type="match status" value="1"/>
</dbReference>
<evidence type="ECO:0000256" key="9">
    <source>
        <dbReference type="ARBA" id="ARBA00022771"/>
    </source>
</evidence>
<dbReference type="Proteomes" id="UP001168821">
    <property type="component" value="Unassembled WGS sequence"/>
</dbReference>
<evidence type="ECO:0000256" key="1">
    <source>
        <dbReference type="ARBA" id="ARBA00003983"/>
    </source>
</evidence>
<keyword evidence="10" id="KW-0862">Zinc</keyword>
<keyword evidence="11" id="KW-0238">DNA-binding</keyword>
<evidence type="ECO:0000256" key="4">
    <source>
        <dbReference type="ARBA" id="ARBA00013638"/>
    </source>
</evidence>
<keyword evidence="7" id="KW-0479">Metal-binding</keyword>
<evidence type="ECO:0000259" key="15">
    <source>
        <dbReference type="PROSITE" id="PS50157"/>
    </source>
</evidence>
<keyword evidence="18" id="KW-1185">Reference proteome</keyword>
<evidence type="ECO:0000256" key="2">
    <source>
        <dbReference type="ARBA" id="ARBA00004123"/>
    </source>
</evidence>
<feature type="domain" description="C2H2-type" evidence="15">
    <location>
        <begin position="130"/>
        <end position="158"/>
    </location>
</feature>
<feature type="region of interest" description="Disordered" evidence="14">
    <location>
        <begin position="24"/>
        <end position="45"/>
    </location>
</feature>
<dbReference type="PANTHER" id="PTHR24392">
    <property type="entry name" value="ZINC FINGER PROTEIN"/>
    <property type="match status" value="1"/>
</dbReference>
<comment type="caution">
    <text evidence="17">The sequence shown here is derived from an EMBL/GenBank/DDBJ whole genome shotgun (WGS) entry which is preliminary data.</text>
</comment>
<feature type="domain" description="C2H2-type" evidence="15">
    <location>
        <begin position="162"/>
        <end position="190"/>
    </location>
</feature>
<evidence type="ECO:0000256" key="13">
    <source>
        <dbReference type="PROSITE-ProRule" id="PRU00042"/>
    </source>
</evidence>
<keyword evidence="5" id="KW-0217">Developmental protein</keyword>
<dbReference type="PANTHER" id="PTHR24392:SF49">
    <property type="entry name" value="PROTEIN HUNCHBACK"/>
    <property type="match status" value="1"/>
</dbReference>
<dbReference type="GO" id="GO:0003677">
    <property type="term" value="F:DNA binding"/>
    <property type="evidence" value="ECO:0007669"/>
    <property type="project" value="UniProtKB-KW"/>
</dbReference>
<evidence type="ECO:0000256" key="11">
    <source>
        <dbReference type="ARBA" id="ARBA00023125"/>
    </source>
</evidence>
<dbReference type="GO" id="GO:0008270">
    <property type="term" value="F:zinc ion binding"/>
    <property type="evidence" value="ECO:0007669"/>
    <property type="project" value="UniProtKB-KW"/>
</dbReference>
<dbReference type="SUPFAM" id="SSF57667">
    <property type="entry name" value="beta-beta-alpha zinc fingers"/>
    <property type="match status" value="2"/>
</dbReference>
<reference evidence="17" key="1">
    <citation type="journal article" date="2023" name="G3 (Bethesda)">
        <title>Whole genome assemblies of Zophobas morio and Tenebrio molitor.</title>
        <authorList>
            <person name="Kaur S."/>
            <person name="Stinson S.A."/>
            <person name="diCenzo G.C."/>
        </authorList>
    </citation>
    <scope>NUCLEOTIDE SEQUENCE</scope>
    <source>
        <strain evidence="17">QUZm001</strain>
    </source>
</reference>
<evidence type="ECO:0000256" key="8">
    <source>
        <dbReference type="ARBA" id="ARBA00022737"/>
    </source>
</evidence>
<dbReference type="GO" id="GO:0005634">
    <property type="term" value="C:nucleus"/>
    <property type="evidence" value="ECO:0007669"/>
    <property type="project" value="UniProtKB-SubCell"/>
</dbReference>
<evidence type="ECO:0000256" key="5">
    <source>
        <dbReference type="ARBA" id="ARBA00022473"/>
    </source>
</evidence>
<dbReference type="PROSITE" id="PS50157">
    <property type="entry name" value="ZINC_FINGER_C2H2_2"/>
    <property type="match status" value="3"/>
</dbReference>
<keyword evidence="12" id="KW-0539">Nucleus</keyword>
<evidence type="ECO:0000256" key="3">
    <source>
        <dbReference type="ARBA" id="ARBA00007746"/>
    </source>
</evidence>
<keyword evidence="8" id="KW-0677">Repeat</keyword>
<evidence type="ECO:0000313" key="16">
    <source>
        <dbReference type="EMBL" id="KAJ3650724.1"/>
    </source>
</evidence>